<reference evidence="1 2" key="1">
    <citation type="submission" date="2019-02" db="EMBL/GenBank/DDBJ databases">
        <title>Deep-cultivation of Planctomycetes and their phenomic and genomic characterization uncovers novel biology.</title>
        <authorList>
            <person name="Wiegand S."/>
            <person name="Jogler M."/>
            <person name="Boedeker C."/>
            <person name="Pinto D."/>
            <person name="Vollmers J."/>
            <person name="Rivas-Marin E."/>
            <person name="Kohn T."/>
            <person name="Peeters S.H."/>
            <person name="Heuer A."/>
            <person name="Rast P."/>
            <person name="Oberbeckmann S."/>
            <person name="Bunk B."/>
            <person name="Jeske O."/>
            <person name="Meyerdierks A."/>
            <person name="Storesund J.E."/>
            <person name="Kallscheuer N."/>
            <person name="Luecker S."/>
            <person name="Lage O.M."/>
            <person name="Pohl T."/>
            <person name="Merkel B.J."/>
            <person name="Hornburger P."/>
            <person name="Mueller R.-W."/>
            <person name="Bruemmer F."/>
            <person name="Labrenz M."/>
            <person name="Spormann A.M."/>
            <person name="Op den Camp H."/>
            <person name="Overmann J."/>
            <person name="Amann R."/>
            <person name="Jetten M.S.M."/>
            <person name="Mascher T."/>
            <person name="Medema M.H."/>
            <person name="Devos D.P."/>
            <person name="Kaster A.-K."/>
            <person name="Ovreas L."/>
            <person name="Rohde M."/>
            <person name="Galperin M.Y."/>
            <person name="Jogler C."/>
        </authorList>
    </citation>
    <scope>NUCLEOTIDE SEQUENCE [LARGE SCALE GENOMIC DNA]</scope>
    <source>
        <strain evidence="1 2">Pla133</strain>
    </source>
</reference>
<keyword evidence="2" id="KW-1185">Reference proteome</keyword>
<organism evidence="1 2">
    <name type="scientific">Engelhardtia mirabilis</name>
    <dbReference type="NCBI Taxonomy" id="2528011"/>
    <lineage>
        <taxon>Bacteria</taxon>
        <taxon>Pseudomonadati</taxon>
        <taxon>Planctomycetota</taxon>
        <taxon>Planctomycetia</taxon>
        <taxon>Planctomycetia incertae sedis</taxon>
        <taxon>Engelhardtia</taxon>
    </lineage>
</organism>
<proteinExistence type="predicted"/>
<dbReference type="RefSeq" id="WP_145062741.1">
    <property type="nucleotide sequence ID" value="NZ_CP036287.1"/>
</dbReference>
<gene>
    <name evidence="1" type="ORF">Pla133_08580</name>
</gene>
<dbReference type="EMBL" id="CP036287">
    <property type="protein sequence ID" value="QDU65792.1"/>
    <property type="molecule type" value="Genomic_DNA"/>
</dbReference>
<evidence type="ECO:0000313" key="1">
    <source>
        <dbReference type="EMBL" id="QDU65792.1"/>
    </source>
</evidence>
<evidence type="ECO:0000313" key="2">
    <source>
        <dbReference type="Proteomes" id="UP000316921"/>
    </source>
</evidence>
<dbReference type="Proteomes" id="UP000316921">
    <property type="component" value="Chromosome"/>
</dbReference>
<name>A0A518BFP8_9BACT</name>
<sequence>MSLSPTLRKLLLGLGLAALLLLVVPLGLAWAHFATTPTFDEWLASHPAADALWEEALVPGHEPLEGRELMGVVDPLDEAVRANHDIKVVSFKFVASRDGATMLDARVLLTAALDPDTNDLRGLRLDPTVNGVDRDMRSVIALTVTAPSDESWARARAEVDVVVDFFLLGGSGESQTLLLRSQDSIWSELPSIDSPGLGSLLGIFLHPFGGPPEEGIFHHARQSVGLSWRKHEGGGQGIASRPMGYSTTDDEYSWDVELEVDETFGGGSGTTATLTHHQTMTWMGETW</sequence>
<accession>A0A518BFP8</accession>
<dbReference type="AlphaFoldDB" id="A0A518BFP8"/>
<dbReference type="KEGG" id="pbap:Pla133_08580"/>
<protein>
    <submittedName>
        <fullName evidence="1">Uncharacterized protein</fullName>
    </submittedName>
</protein>